<feature type="transmembrane region" description="Helical" evidence="5">
    <location>
        <begin position="123"/>
        <end position="141"/>
    </location>
</feature>
<protein>
    <submittedName>
        <fullName evidence="8">Methyl-accepting chemotaxis protein</fullName>
    </submittedName>
</protein>
<evidence type="ECO:0000256" key="3">
    <source>
        <dbReference type="PROSITE-ProRule" id="PRU00284"/>
    </source>
</evidence>
<organism evidence="8 9">
    <name type="scientific">Halorubrum pallidum</name>
    <dbReference type="NCBI Taxonomy" id="1526114"/>
    <lineage>
        <taxon>Archaea</taxon>
        <taxon>Methanobacteriati</taxon>
        <taxon>Methanobacteriota</taxon>
        <taxon>Stenosarchaea group</taxon>
        <taxon>Halobacteria</taxon>
        <taxon>Halobacteriales</taxon>
        <taxon>Haloferacaceae</taxon>
        <taxon>Halorubrum</taxon>
    </lineage>
</organism>
<dbReference type="AlphaFoldDB" id="A0ABD5T788"/>
<feature type="non-terminal residue" evidence="8">
    <location>
        <position position="431"/>
    </location>
</feature>
<dbReference type="GO" id="GO:0007165">
    <property type="term" value="P:signal transduction"/>
    <property type="evidence" value="ECO:0007669"/>
    <property type="project" value="UniProtKB-KW"/>
</dbReference>
<keyword evidence="5" id="KW-1133">Transmembrane helix</keyword>
<comment type="caution">
    <text evidence="8">The sequence shown here is derived from an EMBL/GenBank/DDBJ whole genome shotgun (WGS) entry which is preliminary data.</text>
</comment>
<evidence type="ECO:0000256" key="4">
    <source>
        <dbReference type="SAM" id="Coils"/>
    </source>
</evidence>
<evidence type="ECO:0000256" key="2">
    <source>
        <dbReference type="ARBA" id="ARBA00029447"/>
    </source>
</evidence>
<dbReference type="CDD" id="cd06225">
    <property type="entry name" value="HAMP"/>
    <property type="match status" value="1"/>
</dbReference>
<dbReference type="Pfam" id="PF00015">
    <property type="entry name" value="MCPsignal"/>
    <property type="match status" value="1"/>
</dbReference>
<keyword evidence="9" id="KW-1185">Reference proteome</keyword>
<evidence type="ECO:0000256" key="5">
    <source>
        <dbReference type="SAM" id="Phobius"/>
    </source>
</evidence>
<feature type="transmembrane region" description="Helical" evidence="5">
    <location>
        <begin position="46"/>
        <end position="68"/>
    </location>
</feature>
<keyword evidence="5" id="KW-0812">Transmembrane</keyword>
<dbReference type="Gene3D" id="1.10.287.950">
    <property type="entry name" value="Methyl-accepting chemotaxis protein"/>
    <property type="match status" value="1"/>
</dbReference>
<proteinExistence type="inferred from homology"/>
<dbReference type="PANTHER" id="PTHR32089">
    <property type="entry name" value="METHYL-ACCEPTING CHEMOTAXIS PROTEIN MCPB"/>
    <property type="match status" value="1"/>
</dbReference>
<dbReference type="InterPro" id="IPR004090">
    <property type="entry name" value="Chemotax_Me-accpt_rcpt"/>
</dbReference>
<keyword evidence="4" id="KW-0175">Coiled coil</keyword>
<dbReference type="SMART" id="SM00283">
    <property type="entry name" value="MA"/>
    <property type="match status" value="1"/>
</dbReference>
<feature type="coiled-coil region" evidence="4">
    <location>
        <begin position="302"/>
        <end position="332"/>
    </location>
</feature>
<evidence type="ECO:0000256" key="1">
    <source>
        <dbReference type="ARBA" id="ARBA00023224"/>
    </source>
</evidence>
<dbReference type="InterPro" id="IPR003660">
    <property type="entry name" value="HAMP_dom"/>
</dbReference>
<feature type="transmembrane region" description="Helical" evidence="5">
    <location>
        <begin position="98"/>
        <end position="116"/>
    </location>
</feature>
<dbReference type="PROSITE" id="PS50885">
    <property type="entry name" value="HAMP"/>
    <property type="match status" value="1"/>
</dbReference>
<gene>
    <name evidence="8" type="ORF">ACFQDD_11110</name>
</gene>
<dbReference type="SUPFAM" id="SSF58104">
    <property type="entry name" value="Methyl-accepting chemotaxis protein (MCP) signaling domain"/>
    <property type="match status" value="1"/>
</dbReference>
<feature type="transmembrane region" description="Helical" evidence="5">
    <location>
        <begin position="153"/>
        <end position="175"/>
    </location>
</feature>
<feature type="transmembrane region" description="Helical" evidence="5">
    <location>
        <begin position="12"/>
        <end position="30"/>
    </location>
</feature>
<feature type="domain" description="Methyl-accepting transducer" evidence="6">
    <location>
        <begin position="290"/>
        <end position="431"/>
    </location>
</feature>
<evidence type="ECO:0000259" key="7">
    <source>
        <dbReference type="PROSITE" id="PS50885"/>
    </source>
</evidence>
<evidence type="ECO:0000259" key="6">
    <source>
        <dbReference type="PROSITE" id="PS50111"/>
    </source>
</evidence>
<dbReference type="InterPro" id="IPR004089">
    <property type="entry name" value="MCPsignal_dom"/>
</dbReference>
<keyword evidence="5" id="KW-0472">Membrane</keyword>
<feature type="coiled-coil region" evidence="4">
    <location>
        <begin position="175"/>
        <end position="223"/>
    </location>
</feature>
<dbReference type="Proteomes" id="UP001596274">
    <property type="component" value="Unassembled WGS sequence"/>
</dbReference>
<reference evidence="8 9" key="1">
    <citation type="journal article" date="2019" name="Int. J. Syst. Evol. Microbiol.">
        <title>The Global Catalogue of Microorganisms (GCM) 10K type strain sequencing project: providing services to taxonomists for standard genome sequencing and annotation.</title>
        <authorList>
            <consortium name="The Broad Institute Genomics Platform"/>
            <consortium name="The Broad Institute Genome Sequencing Center for Infectious Disease"/>
            <person name="Wu L."/>
            <person name="Ma J."/>
        </authorList>
    </citation>
    <scope>NUCLEOTIDE SEQUENCE [LARGE SCALE GENOMIC DNA]</scope>
    <source>
        <strain evidence="8 9">PJ61</strain>
    </source>
</reference>
<dbReference type="EMBL" id="JBHSWT010000621">
    <property type="protein sequence ID" value="MFC6772056.1"/>
    <property type="molecule type" value="Genomic_DNA"/>
</dbReference>
<evidence type="ECO:0000313" key="9">
    <source>
        <dbReference type="Proteomes" id="UP001596274"/>
    </source>
</evidence>
<name>A0ABD5T788_9EURY</name>
<sequence length="431" mass="46539">MPKEMWRPRHRNILIVIAIHVPFLAALGLYEGTESFTGAQIPATPLWMLGGTLAIVLGTGGLAAWSGFDRRTRTLLATFSGLTVSMALVKLSGGYIEAHFHFFVFIAVVAVYEDWLPFGLGMAYVATGHGLFGLIDSSLVYNHPAAIANPIAWGGIHAVFVTALAGALVINWYSIEKSREEAERQLELVSEQKEEIRDVEDAKAEVEKRREEVERLNRHLETKADVYSATMDRAADGDLTVRLDADSESDAMEQIGTAFNEMMDDIEATMRDVQSFAGEVSEASEKTVEGVDTAEARSEDVSRSVEEIADGAEEQREMLEQVSGEMNTLSATIEEVASSTETVADAAQQTASVATEGQDTAGEAIDSVQESRDAIDETAEKVRILDERMEDIGEIVDLISDIAEQTNLLALNANIEAARAGGGGGGSDGFA</sequence>
<feature type="domain" description="HAMP" evidence="7">
    <location>
        <begin position="218"/>
        <end position="271"/>
    </location>
</feature>
<dbReference type="SMART" id="SM00304">
    <property type="entry name" value="HAMP"/>
    <property type="match status" value="2"/>
</dbReference>
<dbReference type="PRINTS" id="PR00260">
    <property type="entry name" value="CHEMTRNSDUCR"/>
</dbReference>
<comment type="similarity">
    <text evidence="2">Belongs to the methyl-accepting chemotaxis (MCP) protein family.</text>
</comment>
<keyword evidence="1 3" id="KW-0807">Transducer</keyword>
<accession>A0ABD5T788</accession>
<evidence type="ECO:0000313" key="8">
    <source>
        <dbReference type="EMBL" id="MFC6772056.1"/>
    </source>
</evidence>
<dbReference type="PANTHER" id="PTHR32089:SF112">
    <property type="entry name" value="LYSOZYME-LIKE PROTEIN-RELATED"/>
    <property type="match status" value="1"/>
</dbReference>
<dbReference type="PROSITE" id="PS50111">
    <property type="entry name" value="CHEMOTAXIS_TRANSDUC_2"/>
    <property type="match status" value="1"/>
</dbReference>